<sequence length="189" mass="21794">MKTNLRNHYKNIRNQLTTKEVEQKSLEILKILTNHYSWKNAKRLMIYMSFQKEVMTMPIIETALLEQKEVIIPISNLTNCTITPSLLTSVDELRPNRLGILELPPNKQISINPALIDLCLIPGIAFDLQGHRLGFGKGYYDRFLPLLKSSTPKIGLAFDCQISNNALPFDKHDFRMNKLCTEKMLYTIK</sequence>
<keyword evidence="5" id="KW-0460">Magnesium</keyword>
<dbReference type="PANTHER" id="PTHR23407:SF1">
    <property type="entry name" value="5-FORMYLTETRAHYDROFOLATE CYCLO-LIGASE"/>
    <property type="match status" value="1"/>
</dbReference>
<accession>A0A1W1VTJ2</accession>
<comment type="cofactor">
    <cofactor evidence="5">
        <name>Mg(2+)</name>
        <dbReference type="ChEBI" id="CHEBI:18420"/>
    </cofactor>
</comment>
<keyword evidence="5" id="KW-0479">Metal-binding</keyword>
<dbReference type="Proteomes" id="UP000192731">
    <property type="component" value="Unassembled WGS sequence"/>
</dbReference>
<dbReference type="Gene3D" id="3.40.50.10420">
    <property type="entry name" value="NagB/RpiA/CoA transferase-like"/>
    <property type="match status" value="1"/>
</dbReference>
<evidence type="ECO:0000256" key="2">
    <source>
        <dbReference type="ARBA" id="ARBA00022741"/>
    </source>
</evidence>
<dbReference type="Pfam" id="PF01812">
    <property type="entry name" value="5-FTHF_cyc-lig"/>
    <property type="match status" value="1"/>
</dbReference>
<dbReference type="EMBL" id="FWWT01000027">
    <property type="protein sequence ID" value="SMB96692.1"/>
    <property type="molecule type" value="Genomic_DNA"/>
</dbReference>
<dbReference type="InterPro" id="IPR002698">
    <property type="entry name" value="FTHF_cligase"/>
</dbReference>
<dbReference type="InterPro" id="IPR037171">
    <property type="entry name" value="NagB/RpiA_transferase-like"/>
</dbReference>
<dbReference type="NCBIfam" id="TIGR02727">
    <property type="entry name" value="MTHFS_bact"/>
    <property type="match status" value="1"/>
</dbReference>
<keyword evidence="3 4" id="KW-0067">ATP-binding</keyword>
<evidence type="ECO:0000256" key="4">
    <source>
        <dbReference type="PIRSR" id="PIRSR006806-1"/>
    </source>
</evidence>
<keyword evidence="6" id="KW-0436">Ligase</keyword>
<dbReference type="OrthoDB" id="9801938at2"/>
<dbReference type="InterPro" id="IPR024185">
    <property type="entry name" value="FTHF_cligase-like_sf"/>
</dbReference>
<gene>
    <name evidence="6" type="ORF">SAMN00017405_2392</name>
</gene>
<reference evidence="6 7" key="1">
    <citation type="submission" date="2017-04" db="EMBL/GenBank/DDBJ databases">
        <authorList>
            <person name="Afonso C.L."/>
            <person name="Miller P.J."/>
            <person name="Scott M.A."/>
            <person name="Spackman E."/>
            <person name="Goraichik I."/>
            <person name="Dimitrov K.M."/>
            <person name="Suarez D.L."/>
            <person name="Swayne D.E."/>
        </authorList>
    </citation>
    <scope>NUCLEOTIDE SEQUENCE [LARGE SCALE GENOMIC DNA]</scope>
    <source>
        <strain evidence="6 7">DSM 11270</strain>
    </source>
</reference>
<proteinExistence type="inferred from homology"/>
<protein>
    <recommendedName>
        <fullName evidence="5">5-formyltetrahydrofolate cyclo-ligase</fullName>
        <ecNumber evidence="5">6.3.3.2</ecNumber>
    </recommendedName>
</protein>
<dbReference type="SUPFAM" id="SSF100950">
    <property type="entry name" value="NagB/RpiA/CoA transferase-like"/>
    <property type="match status" value="1"/>
</dbReference>
<dbReference type="PIRSF" id="PIRSF006806">
    <property type="entry name" value="FTHF_cligase"/>
    <property type="match status" value="1"/>
</dbReference>
<dbReference type="RefSeq" id="WP_084054460.1">
    <property type="nucleotide sequence ID" value="NZ_FWWT01000027.1"/>
</dbReference>
<feature type="binding site" evidence="4">
    <location>
        <position position="48"/>
    </location>
    <ligand>
        <name>substrate</name>
    </ligand>
</feature>
<keyword evidence="2 4" id="KW-0547">Nucleotide-binding</keyword>
<evidence type="ECO:0000256" key="1">
    <source>
        <dbReference type="ARBA" id="ARBA00010638"/>
    </source>
</evidence>
<evidence type="ECO:0000256" key="3">
    <source>
        <dbReference type="ARBA" id="ARBA00022840"/>
    </source>
</evidence>
<dbReference type="STRING" id="656914.SAMN00017405_2392"/>
<dbReference type="GO" id="GO:0035999">
    <property type="term" value="P:tetrahydrofolate interconversion"/>
    <property type="evidence" value="ECO:0007669"/>
    <property type="project" value="TreeGrafter"/>
</dbReference>
<dbReference type="GO" id="GO:0005524">
    <property type="term" value="F:ATP binding"/>
    <property type="evidence" value="ECO:0007669"/>
    <property type="project" value="UniProtKB-KW"/>
</dbReference>
<dbReference type="EC" id="6.3.3.2" evidence="5"/>
<feature type="binding site" evidence="4">
    <location>
        <begin position="132"/>
        <end position="140"/>
    </location>
    <ligand>
        <name>ATP</name>
        <dbReference type="ChEBI" id="CHEBI:30616"/>
    </ligand>
</feature>
<dbReference type="GO" id="GO:0046872">
    <property type="term" value="F:metal ion binding"/>
    <property type="evidence" value="ECO:0007669"/>
    <property type="project" value="UniProtKB-KW"/>
</dbReference>
<dbReference type="GO" id="GO:0009396">
    <property type="term" value="P:folic acid-containing compound biosynthetic process"/>
    <property type="evidence" value="ECO:0007669"/>
    <property type="project" value="TreeGrafter"/>
</dbReference>
<organism evidence="6 7">
    <name type="scientific">Desulfonispora thiosulfatigenes DSM 11270</name>
    <dbReference type="NCBI Taxonomy" id="656914"/>
    <lineage>
        <taxon>Bacteria</taxon>
        <taxon>Bacillati</taxon>
        <taxon>Bacillota</taxon>
        <taxon>Clostridia</taxon>
        <taxon>Eubacteriales</taxon>
        <taxon>Peptococcaceae</taxon>
        <taxon>Desulfonispora</taxon>
    </lineage>
</organism>
<dbReference type="GO" id="GO:0030272">
    <property type="term" value="F:5-formyltetrahydrofolate cyclo-ligase activity"/>
    <property type="evidence" value="ECO:0007669"/>
    <property type="project" value="UniProtKB-EC"/>
</dbReference>
<comment type="similarity">
    <text evidence="1 5">Belongs to the 5-formyltetrahydrofolate cyclo-ligase family.</text>
</comment>
<comment type="catalytic activity">
    <reaction evidence="5">
        <text>(6S)-5-formyl-5,6,7,8-tetrahydrofolate + ATP = (6R)-5,10-methenyltetrahydrofolate + ADP + phosphate</text>
        <dbReference type="Rhea" id="RHEA:10488"/>
        <dbReference type="ChEBI" id="CHEBI:30616"/>
        <dbReference type="ChEBI" id="CHEBI:43474"/>
        <dbReference type="ChEBI" id="CHEBI:57455"/>
        <dbReference type="ChEBI" id="CHEBI:57457"/>
        <dbReference type="ChEBI" id="CHEBI:456216"/>
        <dbReference type="EC" id="6.3.3.2"/>
    </reaction>
</comment>
<dbReference type="PANTHER" id="PTHR23407">
    <property type="entry name" value="ATPASE INHIBITOR/5-FORMYLTETRAHYDROFOLATE CYCLO-LIGASE"/>
    <property type="match status" value="1"/>
</dbReference>
<feature type="binding site" evidence="4">
    <location>
        <begin position="2"/>
        <end position="6"/>
    </location>
    <ligand>
        <name>ATP</name>
        <dbReference type="ChEBI" id="CHEBI:30616"/>
    </ligand>
</feature>
<evidence type="ECO:0000313" key="7">
    <source>
        <dbReference type="Proteomes" id="UP000192731"/>
    </source>
</evidence>
<name>A0A1W1VTJ2_DESTI</name>
<feature type="binding site" evidence="4">
    <location>
        <position position="53"/>
    </location>
    <ligand>
        <name>substrate</name>
    </ligand>
</feature>
<evidence type="ECO:0000256" key="5">
    <source>
        <dbReference type="RuleBase" id="RU361279"/>
    </source>
</evidence>
<dbReference type="AlphaFoldDB" id="A0A1W1VTJ2"/>
<evidence type="ECO:0000313" key="6">
    <source>
        <dbReference type="EMBL" id="SMB96692.1"/>
    </source>
</evidence>
<keyword evidence="7" id="KW-1185">Reference proteome</keyword>